<evidence type="ECO:0000259" key="1">
    <source>
        <dbReference type="Pfam" id="PF11799"/>
    </source>
</evidence>
<evidence type="ECO:0000313" key="2">
    <source>
        <dbReference type="EMBL" id="PIP18608.1"/>
    </source>
</evidence>
<dbReference type="InterPro" id="IPR017961">
    <property type="entry name" value="DNA_pol_Y-fam_little_finger"/>
</dbReference>
<dbReference type="InterPro" id="IPR036775">
    <property type="entry name" value="DNA_pol_Y-fam_lit_finger_sf"/>
</dbReference>
<dbReference type="GO" id="GO:0006281">
    <property type="term" value="P:DNA repair"/>
    <property type="evidence" value="ECO:0007669"/>
    <property type="project" value="InterPro"/>
</dbReference>
<dbReference type="SUPFAM" id="SSF100879">
    <property type="entry name" value="Lesion bypass DNA polymerase (Y-family), little finger domain"/>
    <property type="match status" value="1"/>
</dbReference>
<feature type="non-terminal residue" evidence="2">
    <location>
        <position position="112"/>
    </location>
</feature>
<gene>
    <name evidence="2" type="ORF">COX41_07245</name>
</gene>
<comment type="caution">
    <text evidence="2">The sequence shown here is derived from an EMBL/GenBank/DDBJ whole genome shotgun (WGS) entry which is preliminary data.</text>
</comment>
<accession>A0A2G9YH92</accession>
<sequence>MAGKTGQTLITQGLKTCWDIYLNLPGFISNNPGKFEENVGESRDLPKSVSHSYTLPKAEFNPQVIRAWIRLLSEMVGERLRQQKLAAKTVHLWLSGPEIGGFGAQKTSQITT</sequence>
<dbReference type="Proteomes" id="UP000231292">
    <property type="component" value="Unassembled WGS sequence"/>
</dbReference>
<name>A0A2G9YH92_9BACT</name>
<dbReference type="AlphaFoldDB" id="A0A2G9YH92"/>
<feature type="domain" description="DNA polymerase Y-family little finger" evidence="1">
    <location>
        <begin position="46"/>
        <end position="100"/>
    </location>
</feature>
<dbReference type="GO" id="GO:0003684">
    <property type="term" value="F:damaged DNA binding"/>
    <property type="evidence" value="ECO:0007669"/>
    <property type="project" value="InterPro"/>
</dbReference>
<organism evidence="2 3">
    <name type="scientific">Candidatus Sherwoodlollariibacterium unditelluris</name>
    <dbReference type="NCBI Taxonomy" id="1974757"/>
    <lineage>
        <taxon>Bacteria</taxon>
        <taxon>Pseudomonadati</taxon>
        <taxon>Candidatus Omnitrophota</taxon>
        <taxon>Candidatus Sherwoodlollariibacterium</taxon>
    </lineage>
</organism>
<dbReference type="Pfam" id="PF11799">
    <property type="entry name" value="IMS_C"/>
    <property type="match status" value="1"/>
</dbReference>
<reference evidence="2 3" key="1">
    <citation type="submission" date="2017-09" db="EMBL/GenBank/DDBJ databases">
        <title>Depth-based differentiation of microbial function through sediment-hosted aquifers and enrichment of novel symbionts in the deep terrestrial subsurface.</title>
        <authorList>
            <person name="Probst A.J."/>
            <person name="Ladd B."/>
            <person name="Jarett J.K."/>
            <person name="Geller-Mcgrath D.E."/>
            <person name="Sieber C.M."/>
            <person name="Emerson J.B."/>
            <person name="Anantharaman K."/>
            <person name="Thomas B.C."/>
            <person name="Malmstrom R."/>
            <person name="Stieglmeier M."/>
            <person name="Klingl A."/>
            <person name="Woyke T."/>
            <person name="Ryan C.M."/>
            <person name="Banfield J.F."/>
        </authorList>
    </citation>
    <scope>NUCLEOTIDE SEQUENCE [LARGE SCALE GENOMIC DNA]</scope>
    <source>
        <strain evidence="2">CG23_combo_of_CG06-09_8_20_14_all_41_10</strain>
    </source>
</reference>
<dbReference type="Gene3D" id="3.30.1490.100">
    <property type="entry name" value="DNA polymerase, Y-family, little finger domain"/>
    <property type="match status" value="1"/>
</dbReference>
<dbReference type="EMBL" id="PCRK01000186">
    <property type="protein sequence ID" value="PIP18608.1"/>
    <property type="molecule type" value="Genomic_DNA"/>
</dbReference>
<protein>
    <recommendedName>
        <fullName evidence="1">DNA polymerase Y-family little finger domain-containing protein</fullName>
    </recommendedName>
</protein>
<proteinExistence type="predicted"/>
<evidence type="ECO:0000313" key="3">
    <source>
        <dbReference type="Proteomes" id="UP000231292"/>
    </source>
</evidence>